<dbReference type="EMBL" id="OU015569">
    <property type="protein sequence ID" value="CAG5094095.1"/>
    <property type="molecule type" value="Genomic_DNA"/>
</dbReference>
<evidence type="ECO:0000313" key="4">
    <source>
        <dbReference type="Proteomes" id="UP001158576"/>
    </source>
</evidence>
<dbReference type="Gene3D" id="2.60.40.4370">
    <property type="match status" value="1"/>
</dbReference>
<dbReference type="Pfam" id="PF10419">
    <property type="entry name" value="TFIIIC_sub6"/>
    <property type="match status" value="1"/>
</dbReference>
<evidence type="ECO:0000256" key="1">
    <source>
        <dbReference type="SAM" id="MobiDB-lite"/>
    </source>
</evidence>
<proteinExistence type="predicted"/>
<protein>
    <submittedName>
        <fullName evidence="3">Oidioi.mRNA.OKI2018_I69.XSR.g13242.t1.cds</fullName>
    </submittedName>
</protein>
<evidence type="ECO:0000313" key="3">
    <source>
        <dbReference type="EMBL" id="CAG5094095.1"/>
    </source>
</evidence>
<gene>
    <name evidence="3" type="ORF">OKIOD_LOCUS4800</name>
</gene>
<feature type="compositionally biased region" description="Basic and acidic residues" evidence="1">
    <location>
        <begin position="107"/>
        <end position="116"/>
    </location>
</feature>
<feature type="region of interest" description="Disordered" evidence="1">
    <location>
        <begin position="107"/>
        <end position="172"/>
    </location>
</feature>
<feature type="compositionally biased region" description="Acidic residues" evidence="1">
    <location>
        <begin position="145"/>
        <end position="172"/>
    </location>
</feature>
<evidence type="ECO:0000259" key="2">
    <source>
        <dbReference type="Pfam" id="PF10419"/>
    </source>
</evidence>
<organism evidence="3 4">
    <name type="scientific">Oikopleura dioica</name>
    <name type="common">Tunicate</name>
    <dbReference type="NCBI Taxonomy" id="34765"/>
    <lineage>
        <taxon>Eukaryota</taxon>
        <taxon>Metazoa</taxon>
        <taxon>Chordata</taxon>
        <taxon>Tunicata</taxon>
        <taxon>Appendicularia</taxon>
        <taxon>Copelata</taxon>
        <taxon>Oikopleuridae</taxon>
        <taxon>Oikopleura</taxon>
    </lineage>
</organism>
<dbReference type="InterPro" id="IPR019481">
    <property type="entry name" value="TFIIIC_triple_barrel"/>
</dbReference>
<sequence>MPDLEEFGEDEDDDEWEVVQATHCHLELPDCPVKLSEAEKIRVVGLDSEEPFIQVNNIFFKGNYEKTLKTTIFFDGNSEAQSMVGQEIGKTERKLLMKEVHLIKRRDSLHEADREKRGRFRNNDSPPPFLEKESSSRAIIPNSDSESEHDSDEDSLIEISDGSEEEAEMNEE</sequence>
<keyword evidence="4" id="KW-1185">Reference proteome</keyword>
<accession>A0ABN7SAZ4</accession>
<feature type="domain" description="Transcription factor TFIIIC triple barrel" evidence="2">
    <location>
        <begin position="35"/>
        <end position="102"/>
    </location>
</feature>
<name>A0ABN7SAZ4_OIKDI</name>
<dbReference type="Proteomes" id="UP001158576">
    <property type="component" value="Chromosome XSR"/>
</dbReference>
<reference evidence="3 4" key="1">
    <citation type="submission" date="2021-04" db="EMBL/GenBank/DDBJ databases">
        <authorList>
            <person name="Bliznina A."/>
        </authorList>
    </citation>
    <scope>NUCLEOTIDE SEQUENCE [LARGE SCALE GENOMIC DNA]</scope>
</reference>